<dbReference type="InterPro" id="IPR031325">
    <property type="entry name" value="RHS_repeat"/>
</dbReference>
<keyword evidence="3" id="KW-1185">Reference proteome</keyword>
<dbReference type="PANTHER" id="PTHR32305:SF15">
    <property type="entry name" value="PROTEIN RHSA-RELATED"/>
    <property type="match status" value="1"/>
</dbReference>
<dbReference type="RefSeq" id="WP_245170346.1">
    <property type="nucleotide sequence ID" value="NZ_JBEWCH010000013.1"/>
</dbReference>
<organism evidence="2 3">
    <name type="scientific">Burkholderia sola</name>
    <dbReference type="NCBI Taxonomy" id="2843302"/>
    <lineage>
        <taxon>Bacteria</taxon>
        <taxon>Pseudomonadati</taxon>
        <taxon>Pseudomonadota</taxon>
        <taxon>Betaproteobacteria</taxon>
        <taxon>Burkholderiales</taxon>
        <taxon>Burkholderiaceae</taxon>
        <taxon>Burkholderia</taxon>
        <taxon>Burkholderia cepacia complex</taxon>
    </lineage>
</organism>
<dbReference type="NCBIfam" id="TIGR01643">
    <property type="entry name" value="YD_repeat_2x"/>
    <property type="match status" value="1"/>
</dbReference>
<dbReference type="InterPro" id="IPR022385">
    <property type="entry name" value="Rhs_assc_core"/>
</dbReference>
<reference evidence="2 3" key="1">
    <citation type="submission" date="2024-06" db="EMBL/GenBank/DDBJ databases">
        <title>Burkholderia sola in Mexico.</title>
        <authorList>
            <person name="Estrada P."/>
        </authorList>
    </citation>
    <scope>NUCLEOTIDE SEQUENCE [LARGE SCALE GENOMIC DNA]</scope>
    <source>
        <strain evidence="2 3">CpTa8-5</strain>
    </source>
</reference>
<dbReference type="Gene3D" id="2.180.10.10">
    <property type="entry name" value="RHS repeat-associated core"/>
    <property type="match status" value="1"/>
</dbReference>
<dbReference type="EMBL" id="JBEWCH010000013">
    <property type="protein sequence ID" value="MET1476666.1"/>
    <property type="molecule type" value="Genomic_DNA"/>
</dbReference>
<dbReference type="Proteomes" id="UP001548587">
    <property type="component" value="Unassembled WGS sequence"/>
</dbReference>
<dbReference type="PANTHER" id="PTHR32305">
    <property type="match status" value="1"/>
</dbReference>
<dbReference type="InterPro" id="IPR050708">
    <property type="entry name" value="T6SS_VgrG/RHS"/>
</dbReference>
<proteinExistence type="predicted"/>
<dbReference type="InterPro" id="IPR001826">
    <property type="entry name" value="RHS"/>
</dbReference>
<feature type="domain" description="RHS protein conserved region" evidence="1">
    <location>
        <begin position="357"/>
        <end position="392"/>
    </location>
</feature>
<gene>
    <name evidence="2" type="ORF">ABXL37_20620</name>
</gene>
<name>A0ABV2CC17_9BURK</name>
<protein>
    <submittedName>
        <fullName evidence="2">RHS repeat-associated core domain-containing protein</fullName>
    </submittedName>
</protein>
<evidence type="ECO:0000259" key="1">
    <source>
        <dbReference type="Pfam" id="PF03527"/>
    </source>
</evidence>
<dbReference type="NCBIfam" id="TIGR03696">
    <property type="entry name" value="Rhs_assc_core"/>
    <property type="match status" value="1"/>
</dbReference>
<sequence length="650" mass="73653">MIRSAEAHRQERFAYDPVGNLVREHHAYDLFGDRRSHVWHHEYDELGNRRRTVRPDGHVVDWLMYGSGHVHGMLLDGEERVQFERDDLHRETVRVLSSKVGQRTHYDPAGRVLQQTIQRSTSPAPLAERRYRYDAMGQLSRIEDSRKGGTDYRYDPVGRLIEAISPIAKERFAFDPASNIIDPVRTAETPASRPSPVRPESTLPVEVPKVLGNLLKAYAGMHFEYDARGNLVRKRTPAGEQEYEWDEFNRMLSARVAETSRQSQVRYFYDAFGRRIAKEVNGERTVFGWDGDTLAYESDGERGTHYLYEPGTFVPLAQYVAERVEGIATPVWTSTDRYVPEEDPLQKVPERRGDAAVFYYHCDQIGTPQLLTDDDGDVVWEASYKAWGEAREVIERASKAAGIVAKNSLRFQGQQVDAETGLHYNRHRYYDPAFGRFTSADPIGLTGGSNGYEYSANPVDSIDPRGLTADRLGRNLARAGRPLQPGQTPHHIVQENCRKSLPNSHVQKSREILERSDIDIDSASNGARLWGTGNAQVQVPGHPGRVAARADGTYHAGAHVHGTDNDKLIYQVLKGVEKRGAMLKMLSVILDNEWKTAVGKARSVAVVIRRVTKCYWKSQLSRICWLRFGRSLSRSTRRTSTIDIVRSEIR</sequence>
<dbReference type="Pfam" id="PF05593">
    <property type="entry name" value="RHS_repeat"/>
    <property type="match status" value="1"/>
</dbReference>
<comment type="caution">
    <text evidence="2">The sequence shown here is derived from an EMBL/GenBank/DDBJ whole genome shotgun (WGS) entry which is preliminary data.</text>
</comment>
<accession>A0ABV2CC17</accession>
<dbReference type="Pfam" id="PF03527">
    <property type="entry name" value="RHS"/>
    <property type="match status" value="1"/>
</dbReference>
<evidence type="ECO:0000313" key="3">
    <source>
        <dbReference type="Proteomes" id="UP001548587"/>
    </source>
</evidence>
<evidence type="ECO:0000313" key="2">
    <source>
        <dbReference type="EMBL" id="MET1476666.1"/>
    </source>
</evidence>
<dbReference type="InterPro" id="IPR006530">
    <property type="entry name" value="YD"/>
</dbReference>